<feature type="transmembrane region" description="Helical" evidence="5">
    <location>
        <begin position="264"/>
        <end position="285"/>
    </location>
</feature>
<keyword evidence="2 5" id="KW-0812">Transmembrane</keyword>
<dbReference type="PANTHER" id="PTHR23503">
    <property type="entry name" value="SOLUTE CARRIER FAMILY 2"/>
    <property type="match status" value="1"/>
</dbReference>
<evidence type="ECO:0000313" key="8">
    <source>
        <dbReference type="Proteomes" id="UP001152747"/>
    </source>
</evidence>
<dbReference type="GO" id="GO:0016020">
    <property type="term" value="C:membrane"/>
    <property type="evidence" value="ECO:0007669"/>
    <property type="project" value="UniProtKB-SubCell"/>
</dbReference>
<dbReference type="OrthoDB" id="6612291at2759"/>
<evidence type="ECO:0000256" key="1">
    <source>
        <dbReference type="ARBA" id="ARBA00004141"/>
    </source>
</evidence>
<dbReference type="InterPro" id="IPR045263">
    <property type="entry name" value="GLUT"/>
</dbReference>
<dbReference type="Pfam" id="PF00083">
    <property type="entry name" value="Sugar_tr"/>
    <property type="match status" value="1"/>
</dbReference>
<dbReference type="Proteomes" id="UP001152747">
    <property type="component" value="Unassembled WGS sequence"/>
</dbReference>
<dbReference type="GO" id="GO:0015149">
    <property type="term" value="F:hexose transmembrane transporter activity"/>
    <property type="evidence" value="ECO:0007669"/>
    <property type="project" value="TreeGrafter"/>
</dbReference>
<feature type="transmembrane region" description="Helical" evidence="5">
    <location>
        <begin position="305"/>
        <end position="326"/>
    </location>
</feature>
<organism evidence="7 8">
    <name type="scientific">Caenorhabditis angaria</name>
    <dbReference type="NCBI Taxonomy" id="860376"/>
    <lineage>
        <taxon>Eukaryota</taxon>
        <taxon>Metazoa</taxon>
        <taxon>Ecdysozoa</taxon>
        <taxon>Nematoda</taxon>
        <taxon>Chromadorea</taxon>
        <taxon>Rhabditida</taxon>
        <taxon>Rhabditina</taxon>
        <taxon>Rhabditomorpha</taxon>
        <taxon>Rhabditoidea</taxon>
        <taxon>Rhabditidae</taxon>
        <taxon>Peloderinae</taxon>
        <taxon>Caenorhabditis</taxon>
    </lineage>
</organism>
<proteinExistence type="predicted"/>
<comment type="caution">
    <text evidence="7">The sequence shown here is derived from an EMBL/GenBank/DDBJ whole genome shotgun (WGS) entry which is preliminary data.</text>
</comment>
<name>A0A9P1J450_9PELO</name>
<feature type="transmembrane region" description="Helical" evidence="5">
    <location>
        <begin position="407"/>
        <end position="426"/>
    </location>
</feature>
<evidence type="ECO:0000256" key="3">
    <source>
        <dbReference type="ARBA" id="ARBA00022989"/>
    </source>
</evidence>
<gene>
    <name evidence="7" type="ORF">CAMP_LOCUS18045</name>
</gene>
<dbReference type="InterPro" id="IPR005828">
    <property type="entry name" value="MFS_sugar_transport-like"/>
</dbReference>
<keyword evidence="8" id="KW-1185">Reference proteome</keyword>
<dbReference type="PROSITE" id="PS50850">
    <property type="entry name" value="MFS"/>
    <property type="match status" value="1"/>
</dbReference>
<dbReference type="PANTHER" id="PTHR23503:SF10">
    <property type="entry name" value="MFS DOMAIN-CONTAINING PROTEIN-RELATED"/>
    <property type="match status" value="1"/>
</dbReference>
<dbReference type="Gene3D" id="1.20.1250.20">
    <property type="entry name" value="MFS general substrate transporter like domains"/>
    <property type="match status" value="1"/>
</dbReference>
<feature type="transmembrane region" description="Helical" evidence="5">
    <location>
        <begin position="152"/>
        <end position="172"/>
    </location>
</feature>
<protein>
    <recommendedName>
        <fullName evidence="6">Major facilitator superfamily (MFS) profile domain-containing protein</fullName>
    </recommendedName>
</protein>
<reference evidence="7" key="1">
    <citation type="submission" date="2022-11" db="EMBL/GenBank/DDBJ databases">
        <authorList>
            <person name="Kikuchi T."/>
        </authorList>
    </citation>
    <scope>NUCLEOTIDE SEQUENCE</scope>
    <source>
        <strain evidence="7">PS1010</strain>
    </source>
</reference>
<sequence length="525" mass="59445">MLLNIPRNLLYTVIIFCIVGFYNDLQLMFFSTLPVAMENIINSTISRYGKEPNSMSISLLTSAMNSVGSIGTVIGIFFFLPISDQRGRKFVCVHIRSYCGLFSSFFYLVSAYFESAEFFILAEFVYGAQLPVRFFATSVFVSESSPDQCRGFATFALMVGSALANMVMFSLATPSLFGSPNSWFVFPLTTLILSVICFFLLLRIHESPKWLIRQKRFEEAERAIEFYHGKNVNKDEILYSMVREKNLTISKKLSLKQIVNDDTLWEAFKIVGFVYAFILISPNTAEGVYMASLNTTAGLTIEQTLTVLLVFSIIFLPGPLIGTFLIDKLGRRKMVFFTGFVMISKTWILTTTLTCSEVFGTSVLTRISVIFTDMIGNLQHVIGINSIGPLLISELFPQAARTSVGQLFTLIGVFSYIPSVIVFPIIDAIFTPIFFVPFMFLQPIFLYFLYKKLPETKLRSVADIIESLDDVVTSRRNTYLNEKSPLIKDRAITFSTKRGSIIKTQRKRSKTMDYKKLDLNDVIIF</sequence>
<dbReference type="InterPro" id="IPR036259">
    <property type="entry name" value="MFS_trans_sf"/>
</dbReference>
<evidence type="ECO:0000259" key="6">
    <source>
        <dbReference type="PROSITE" id="PS50850"/>
    </source>
</evidence>
<accession>A0A9P1J450</accession>
<feature type="transmembrane region" description="Helical" evidence="5">
    <location>
        <begin position="184"/>
        <end position="204"/>
    </location>
</feature>
<dbReference type="EMBL" id="CANHGI010000006">
    <property type="protein sequence ID" value="CAI5455408.1"/>
    <property type="molecule type" value="Genomic_DNA"/>
</dbReference>
<feature type="transmembrane region" description="Helical" evidence="5">
    <location>
        <begin position="9"/>
        <end position="37"/>
    </location>
</feature>
<feature type="domain" description="Major facilitator superfamily (MFS) profile" evidence="6">
    <location>
        <begin position="12"/>
        <end position="457"/>
    </location>
</feature>
<feature type="transmembrane region" description="Helical" evidence="5">
    <location>
        <begin position="95"/>
        <end position="113"/>
    </location>
</feature>
<comment type="subcellular location">
    <subcellularLocation>
        <location evidence="1">Membrane</location>
        <topology evidence="1">Multi-pass membrane protein</topology>
    </subcellularLocation>
</comment>
<dbReference type="InterPro" id="IPR020846">
    <property type="entry name" value="MFS_dom"/>
</dbReference>
<dbReference type="SUPFAM" id="SSF103473">
    <property type="entry name" value="MFS general substrate transporter"/>
    <property type="match status" value="1"/>
</dbReference>
<evidence type="ECO:0000256" key="5">
    <source>
        <dbReference type="SAM" id="Phobius"/>
    </source>
</evidence>
<feature type="transmembrane region" description="Helical" evidence="5">
    <location>
        <begin position="119"/>
        <end position="140"/>
    </location>
</feature>
<keyword evidence="4 5" id="KW-0472">Membrane</keyword>
<evidence type="ECO:0000313" key="7">
    <source>
        <dbReference type="EMBL" id="CAI5455408.1"/>
    </source>
</evidence>
<dbReference type="AlphaFoldDB" id="A0A9P1J450"/>
<evidence type="ECO:0000256" key="4">
    <source>
        <dbReference type="ARBA" id="ARBA00023136"/>
    </source>
</evidence>
<feature type="transmembrane region" description="Helical" evidence="5">
    <location>
        <begin position="432"/>
        <end position="450"/>
    </location>
</feature>
<keyword evidence="3 5" id="KW-1133">Transmembrane helix</keyword>
<feature type="transmembrane region" description="Helical" evidence="5">
    <location>
        <begin position="57"/>
        <end position="83"/>
    </location>
</feature>
<evidence type="ECO:0000256" key="2">
    <source>
        <dbReference type="ARBA" id="ARBA00022692"/>
    </source>
</evidence>